<comment type="caution">
    <text evidence="2">The sequence shown here is derived from an EMBL/GenBank/DDBJ whole genome shotgun (WGS) entry which is preliminary data.</text>
</comment>
<evidence type="ECO:0000256" key="1">
    <source>
        <dbReference type="SAM" id="MobiDB-lite"/>
    </source>
</evidence>
<dbReference type="AlphaFoldDB" id="A0A3M3KF92"/>
<accession>A0A3M3KF92</accession>
<feature type="region of interest" description="Disordered" evidence="1">
    <location>
        <begin position="1"/>
        <end position="21"/>
    </location>
</feature>
<organism evidence="2 3">
    <name type="scientific">Pseudomonas savastanoi pv. glycinea</name>
    <name type="common">Pseudomonas syringae pv. glycinea</name>
    <dbReference type="NCBI Taxonomy" id="318"/>
    <lineage>
        <taxon>Bacteria</taxon>
        <taxon>Pseudomonadati</taxon>
        <taxon>Pseudomonadota</taxon>
        <taxon>Gammaproteobacteria</taxon>
        <taxon>Pseudomonadales</taxon>
        <taxon>Pseudomonadaceae</taxon>
        <taxon>Pseudomonas</taxon>
    </lineage>
</organism>
<proteinExistence type="predicted"/>
<reference evidence="2 3" key="1">
    <citation type="submission" date="2018-08" db="EMBL/GenBank/DDBJ databases">
        <title>Recombination of ecologically and evolutionarily significant loci maintains genetic cohesion in the Pseudomonas syringae species complex.</title>
        <authorList>
            <person name="Dillon M."/>
            <person name="Thakur S."/>
            <person name="Almeida R.N.D."/>
            <person name="Weir B.S."/>
            <person name="Guttman D.S."/>
        </authorList>
    </citation>
    <scope>NUCLEOTIDE SEQUENCE [LARGE SCALE GENOMIC DNA]</scope>
    <source>
        <strain evidence="2 3">ICMP 867</strain>
    </source>
</reference>
<evidence type="ECO:0000313" key="2">
    <source>
        <dbReference type="EMBL" id="RMO37168.1"/>
    </source>
</evidence>
<sequence length="48" mass="4748">MRKAGISPAGSGSAASARAGRVALDRVSAVSKARNIGVTMSHGRVPGE</sequence>
<gene>
    <name evidence="2" type="ORF">ALQ41_103255</name>
</gene>
<dbReference type="EMBL" id="RBPT01000481">
    <property type="protein sequence ID" value="RMO37168.1"/>
    <property type="molecule type" value="Genomic_DNA"/>
</dbReference>
<dbReference type="Proteomes" id="UP000280599">
    <property type="component" value="Unassembled WGS sequence"/>
</dbReference>
<evidence type="ECO:0000313" key="3">
    <source>
        <dbReference type="Proteomes" id="UP000280599"/>
    </source>
</evidence>
<name>A0A3M3KF92_PSESG</name>
<protein>
    <submittedName>
        <fullName evidence="2">Uncharacterized protein</fullName>
    </submittedName>
</protein>